<dbReference type="SUPFAM" id="SSF53720">
    <property type="entry name" value="ALDH-like"/>
    <property type="match status" value="1"/>
</dbReference>
<comment type="caution">
    <text evidence="15">The sequence shown here is derived from an EMBL/GenBank/DDBJ whole genome shotgun (WGS) entry which is preliminary data.</text>
</comment>
<dbReference type="CDD" id="cd06572">
    <property type="entry name" value="Histidinol_dh"/>
    <property type="match status" value="1"/>
</dbReference>
<evidence type="ECO:0000256" key="12">
    <source>
        <dbReference type="PIRSR" id="PIRSR000099-3"/>
    </source>
</evidence>
<feature type="binding site" evidence="8 12">
    <location>
        <position position="410"/>
    </location>
    <ligand>
        <name>substrate</name>
    </ligand>
</feature>
<evidence type="ECO:0000256" key="10">
    <source>
        <dbReference type="PIRSR" id="PIRSR000099-1"/>
    </source>
</evidence>
<dbReference type="PIRSF" id="PIRSF000099">
    <property type="entry name" value="Histidinol_dh"/>
    <property type="match status" value="1"/>
</dbReference>
<comment type="pathway">
    <text evidence="8">Amino-acid biosynthesis; L-histidine biosynthesis; L-histidine from 5-phospho-alpha-D-ribose 1-diphosphate: step 9/9.</text>
</comment>
<dbReference type="AlphaFoldDB" id="A0A2T0ALT7"/>
<dbReference type="EMBL" id="PVXM01000052">
    <property type="protein sequence ID" value="PRR69722.1"/>
    <property type="molecule type" value="Genomic_DNA"/>
</dbReference>
<sequence length="435" mass="46210">MLSVLEGEEVRRRWAGRLLAQADAAARVREIVAAVRDEGQAAVARYTRAFDGVDLQGAGFRVTDREIEAAYKAVTPELLEAVRRARDNIAAYHRREVRGSWMEADDDGTILGQICRPLKRVGLYVPGGTAAYPSSVLMTAVPAQVAGVADIALATPPRRDGTLPPLLLVAAAEAGVREIYKMGGAQAVAALAYGTEAVLPVEKIAGPGNIYVTLAKKEVYGVVDIDMLAGPSEIVVVADASARPDWVAADLLSQAEHDALAGAVLITPEEALARAVVEEVARQLETLPRREIAARSLENYGAAVVVPHLKAAVELANALAPEHLELYVADPWAWLGRVENAGAIFLGPYSSEPLGDYWAGPSHVLPTAGTARFYSPLSVATFMKRSSLIAASPASLQAAGRFIQALARAEGLEAHARAIGLRLEEGVKDEPRSLD</sequence>
<proteinExistence type="inferred from homology"/>
<organism evidence="15 16">
    <name type="scientific">Neomoorella humiferrea</name>
    <dbReference type="NCBI Taxonomy" id="676965"/>
    <lineage>
        <taxon>Bacteria</taxon>
        <taxon>Bacillati</taxon>
        <taxon>Bacillota</taxon>
        <taxon>Clostridia</taxon>
        <taxon>Neomoorellales</taxon>
        <taxon>Neomoorellaceae</taxon>
        <taxon>Neomoorella</taxon>
    </lineage>
</organism>
<feature type="binding site" evidence="8 11">
    <location>
        <position position="124"/>
    </location>
    <ligand>
        <name>NAD(+)</name>
        <dbReference type="ChEBI" id="CHEBI:57540"/>
    </ligand>
</feature>
<feature type="binding site" evidence="8 12">
    <location>
        <position position="323"/>
    </location>
    <ligand>
        <name>substrate</name>
    </ligand>
</feature>
<comment type="similarity">
    <text evidence="2 8 9 14">Belongs to the histidinol dehydrogenase family.</text>
</comment>
<dbReference type="InterPro" id="IPR012131">
    <property type="entry name" value="Hstdl_DH"/>
</dbReference>
<feature type="active site" description="Proton acceptor" evidence="8 10">
    <location>
        <position position="323"/>
    </location>
</feature>
<evidence type="ECO:0000256" key="1">
    <source>
        <dbReference type="ARBA" id="ARBA00003850"/>
    </source>
</evidence>
<feature type="binding site" evidence="8 12">
    <location>
        <position position="415"/>
    </location>
    <ligand>
        <name>substrate</name>
    </ligand>
</feature>
<feature type="binding site" evidence="8 11">
    <location>
        <position position="186"/>
    </location>
    <ligand>
        <name>NAD(+)</name>
        <dbReference type="ChEBI" id="CHEBI:57540"/>
    </ligand>
</feature>
<comment type="cofactor">
    <cofactor evidence="8 13">
        <name>Zn(2+)</name>
        <dbReference type="ChEBI" id="CHEBI:29105"/>
    </cofactor>
    <text evidence="8 13">Binds 1 zinc ion per subunit.</text>
</comment>
<evidence type="ECO:0000256" key="2">
    <source>
        <dbReference type="ARBA" id="ARBA00010178"/>
    </source>
</evidence>
<keyword evidence="8" id="KW-0368">Histidine biosynthesis</keyword>
<evidence type="ECO:0000256" key="7">
    <source>
        <dbReference type="ARBA" id="ARBA00049489"/>
    </source>
</evidence>
<dbReference type="NCBIfam" id="TIGR00069">
    <property type="entry name" value="hisD"/>
    <property type="match status" value="1"/>
</dbReference>
<evidence type="ECO:0000256" key="4">
    <source>
        <dbReference type="ARBA" id="ARBA00022723"/>
    </source>
</evidence>
<dbReference type="Gene3D" id="3.40.50.1980">
    <property type="entry name" value="Nitrogenase molybdenum iron protein domain"/>
    <property type="match status" value="2"/>
</dbReference>
<evidence type="ECO:0000256" key="8">
    <source>
        <dbReference type="HAMAP-Rule" id="MF_01024"/>
    </source>
</evidence>
<feature type="binding site" evidence="8 12">
    <location>
        <position position="356"/>
    </location>
    <ligand>
        <name>substrate</name>
    </ligand>
</feature>
<evidence type="ECO:0000256" key="3">
    <source>
        <dbReference type="ARBA" id="ARBA00012965"/>
    </source>
</evidence>
<dbReference type="PANTHER" id="PTHR21256">
    <property type="entry name" value="HISTIDINOL DEHYDROGENASE HDH"/>
    <property type="match status" value="1"/>
</dbReference>
<keyword evidence="6 8" id="KW-0560">Oxidoreductase</keyword>
<evidence type="ECO:0000256" key="13">
    <source>
        <dbReference type="PIRSR" id="PIRSR000099-4"/>
    </source>
</evidence>
<dbReference type="PROSITE" id="PS00611">
    <property type="entry name" value="HISOL_DEHYDROGENASE"/>
    <property type="match status" value="1"/>
</dbReference>
<evidence type="ECO:0000313" key="15">
    <source>
        <dbReference type="EMBL" id="PRR69722.1"/>
    </source>
</evidence>
<name>A0A2T0ALT7_9FIRM</name>
<evidence type="ECO:0000256" key="14">
    <source>
        <dbReference type="RuleBase" id="RU004175"/>
    </source>
</evidence>
<dbReference type="GO" id="GO:0005829">
    <property type="term" value="C:cytosol"/>
    <property type="evidence" value="ECO:0007669"/>
    <property type="project" value="TreeGrafter"/>
</dbReference>
<accession>A0A2T0ALT7</accession>
<gene>
    <name evidence="8 15" type="primary">hisD</name>
    <name evidence="15" type="ORF">MOHU_22620</name>
</gene>
<dbReference type="PANTHER" id="PTHR21256:SF2">
    <property type="entry name" value="HISTIDINE BIOSYNTHESIS TRIFUNCTIONAL PROTEIN"/>
    <property type="match status" value="1"/>
</dbReference>
<feature type="binding site" evidence="8 11">
    <location>
        <position position="209"/>
    </location>
    <ligand>
        <name>NAD(+)</name>
        <dbReference type="ChEBI" id="CHEBI:57540"/>
    </ligand>
</feature>
<dbReference type="HAMAP" id="MF_01024">
    <property type="entry name" value="HisD"/>
    <property type="match status" value="1"/>
</dbReference>
<evidence type="ECO:0000256" key="5">
    <source>
        <dbReference type="ARBA" id="ARBA00022833"/>
    </source>
</evidence>
<evidence type="ECO:0000256" key="11">
    <source>
        <dbReference type="PIRSR" id="PIRSR000099-2"/>
    </source>
</evidence>
<keyword evidence="5 8" id="KW-0862">Zinc</keyword>
<feature type="binding site" evidence="8 13">
    <location>
        <position position="254"/>
    </location>
    <ligand>
        <name>Zn(2+)</name>
        <dbReference type="ChEBI" id="CHEBI:29105"/>
    </ligand>
</feature>
<dbReference type="FunFam" id="3.40.50.1980:FF:000001">
    <property type="entry name" value="Histidinol dehydrogenase"/>
    <property type="match status" value="1"/>
</dbReference>
<dbReference type="Pfam" id="PF00815">
    <property type="entry name" value="Histidinol_dh"/>
    <property type="match status" value="1"/>
</dbReference>
<evidence type="ECO:0000256" key="9">
    <source>
        <dbReference type="PIRNR" id="PIRNR000099"/>
    </source>
</evidence>
<evidence type="ECO:0000313" key="16">
    <source>
        <dbReference type="Proteomes" id="UP000238415"/>
    </source>
</evidence>
<keyword evidence="8 11" id="KW-0520">NAD</keyword>
<dbReference type="InterPro" id="IPR022695">
    <property type="entry name" value="Histidinol_DH_monofunct"/>
</dbReference>
<dbReference type="UniPathway" id="UPA00031">
    <property type="reaction ID" value="UER00014"/>
</dbReference>
<dbReference type="OrthoDB" id="9805269at2"/>
<dbReference type="InterPro" id="IPR016161">
    <property type="entry name" value="Ald_DH/histidinol_DH"/>
</dbReference>
<dbReference type="GO" id="GO:0051287">
    <property type="term" value="F:NAD binding"/>
    <property type="evidence" value="ECO:0007669"/>
    <property type="project" value="InterPro"/>
</dbReference>
<dbReference type="InterPro" id="IPR001692">
    <property type="entry name" value="Histidinol_DH_CS"/>
</dbReference>
<comment type="catalytic activity">
    <reaction evidence="7 8">
        <text>L-histidinol + 2 NAD(+) + H2O = L-histidine + 2 NADH + 3 H(+)</text>
        <dbReference type="Rhea" id="RHEA:20641"/>
        <dbReference type="ChEBI" id="CHEBI:15377"/>
        <dbReference type="ChEBI" id="CHEBI:15378"/>
        <dbReference type="ChEBI" id="CHEBI:57540"/>
        <dbReference type="ChEBI" id="CHEBI:57595"/>
        <dbReference type="ChEBI" id="CHEBI:57699"/>
        <dbReference type="ChEBI" id="CHEBI:57945"/>
        <dbReference type="EC" id="1.1.1.23"/>
    </reaction>
</comment>
<reference evidence="15 16" key="1">
    <citation type="submission" date="2018-03" db="EMBL/GenBank/DDBJ databases">
        <title>Genome sequence of Moorella humiferrea DSM 23265.</title>
        <authorList>
            <person name="Poehlein A."/>
            <person name="Daniel R."/>
        </authorList>
    </citation>
    <scope>NUCLEOTIDE SEQUENCE [LARGE SCALE GENOMIC DNA]</scope>
    <source>
        <strain evidence="15 16">DSM 23265</strain>
    </source>
</reference>
<feature type="binding site" evidence="8 13">
    <location>
        <position position="356"/>
    </location>
    <ligand>
        <name>Zn(2+)</name>
        <dbReference type="ChEBI" id="CHEBI:29105"/>
    </ligand>
</feature>
<comment type="function">
    <text evidence="1 8">Catalyzes the sequential NAD-dependent oxidations of L-histidinol to L-histidinaldehyde and then to L-histidine.</text>
</comment>
<feature type="binding site" evidence="8 12">
    <location>
        <position position="257"/>
    </location>
    <ligand>
        <name>substrate</name>
    </ligand>
</feature>
<feature type="binding site" evidence="8 12">
    <location>
        <position position="232"/>
    </location>
    <ligand>
        <name>substrate</name>
    </ligand>
</feature>
<feature type="active site" description="Proton acceptor" evidence="8 10">
    <location>
        <position position="322"/>
    </location>
</feature>
<evidence type="ECO:0000256" key="6">
    <source>
        <dbReference type="ARBA" id="ARBA00023002"/>
    </source>
</evidence>
<dbReference type="Proteomes" id="UP000238415">
    <property type="component" value="Unassembled WGS sequence"/>
</dbReference>
<keyword evidence="16" id="KW-1185">Reference proteome</keyword>
<feature type="binding site" evidence="8 13">
    <location>
        <position position="415"/>
    </location>
    <ligand>
        <name>Zn(2+)</name>
        <dbReference type="ChEBI" id="CHEBI:29105"/>
    </ligand>
</feature>
<feature type="binding site" evidence="8 13">
    <location>
        <position position="257"/>
    </location>
    <ligand>
        <name>Zn(2+)</name>
        <dbReference type="ChEBI" id="CHEBI:29105"/>
    </ligand>
</feature>
<dbReference type="GO" id="GO:0000105">
    <property type="term" value="P:L-histidine biosynthetic process"/>
    <property type="evidence" value="ECO:0007669"/>
    <property type="project" value="UniProtKB-UniRule"/>
</dbReference>
<dbReference type="GO" id="GO:0004399">
    <property type="term" value="F:histidinol dehydrogenase activity"/>
    <property type="evidence" value="ECO:0007669"/>
    <property type="project" value="UniProtKB-UniRule"/>
</dbReference>
<keyword evidence="8" id="KW-0028">Amino-acid biosynthesis</keyword>
<dbReference type="Gene3D" id="1.20.5.1300">
    <property type="match status" value="1"/>
</dbReference>
<feature type="binding site" evidence="8 12">
    <location>
        <position position="254"/>
    </location>
    <ligand>
        <name>substrate</name>
    </ligand>
</feature>
<dbReference type="FunFam" id="3.40.50.1980:FF:000026">
    <property type="entry name" value="Histidinol dehydrogenase"/>
    <property type="match status" value="1"/>
</dbReference>
<dbReference type="EC" id="1.1.1.23" evidence="3 8"/>
<dbReference type="PRINTS" id="PR00083">
    <property type="entry name" value="HOLDHDRGNASE"/>
</dbReference>
<dbReference type="GO" id="GO:0008270">
    <property type="term" value="F:zinc ion binding"/>
    <property type="evidence" value="ECO:0007669"/>
    <property type="project" value="UniProtKB-UniRule"/>
</dbReference>
<keyword evidence="4 8" id="KW-0479">Metal-binding</keyword>
<protein>
    <recommendedName>
        <fullName evidence="3 8">Histidinol dehydrogenase</fullName>
        <shortName evidence="8">HDH</shortName>
        <ecNumber evidence="3 8">1.1.1.23</ecNumber>
    </recommendedName>
</protein>